<keyword evidence="3" id="KW-1185">Reference proteome</keyword>
<feature type="transmembrane region" description="Helical" evidence="1">
    <location>
        <begin position="46"/>
        <end position="68"/>
    </location>
</feature>
<sequence length="399" mass="42044">MTAEPRTLLALGVRPRASGAGPFTADRARVDAGLPVAQASERGGRVVAVTIAATWHVAIGLPAVLAAWPRLTVPLVVGAGWLVVAGVGGFAAARLLTGGRLPVRRLVAVLFAVDVAVFAAAGPEQLFTPANWVWSTLGWFLVLVCWGRRVTLLGALLCGHAVVALTALLGHGATAPADLARYAMYCYGQVSLPVAIFVGSTAISALARSRADAAALALAATAQRDAAEQARQSRRDRLGLVSGTAERVLGELAEGRADPGDPEVQRRCALAAARLRRLIAESDDVPDPLLHELRAAADLAERRGLAIDLVTVGVPPPLPVRIRRRLAEPLTTALVDARGWARLTVVSGPDEVAIGLVTPDHLTPDSTGPPAEGPDDDQVVLLDERDGTIRWTQTRWRRR</sequence>
<keyword evidence="1" id="KW-1133">Transmembrane helix</keyword>
<dbReference type="Proteomes" id="UP000198937">
    <property type="component" value="Unassembled WGS sequence"/>
</dbReference>
<feature type="transmembrane region" description="Helical" evidence="1">
    <location>
        <begin position="127"/>
        <end position="145"/>
    </location>
</feature>
<feature type="transmembrane region" description="Helical" evidence="1">
    <location>
        <begin position="74"/>
        <end position="96"/>
    </location>
</feature>
<accession>A0A1C6V6N9</accession>
<dbReference type="OrthoDB" id="5125370at2"/>
<feature type="transmembrane region" description="Helical" evidence="1">
    <location>
        <begin position="103"/>
        <end position="121"/>
    </location>
</feature>
<keyword evidence="1" id="KW-0472">Membrane</keyword>
<evidence type="ECO:0000313" key="2">
    <source>
        <dbReference type="EMBL" id="SCL61744.1"/>
    </source>
</evidence>
<keyword evidence="1" id="KW-0812">Transmembrane</keyword>
<name>A0A1C6V6N9_9ACTN</name>
<feature type="transmembrane region" description="Helical" evidence="1">
    <location>
        <begin position="152"/>
        <end position="170"/>
    </location>
</feature>
<dbReference type="STRING" id="683228.GA0070617_4750"/>
<organism evidence="2 3">
    <name type="scientific">Micromonospora yangpuensis</name>
    <dbReference type="NCBI Taxonomy" id="683228"/>
    <lineage>
        <taxon>Bacteria</taxon>
        <taxon>Bacillati</taxon>
        <taxon>Actinomycetota</taxon>
        <taxon>Actinomycetes</taxon>
        <taxon>Micromonosporales</taxon>
        <taxon>Micromonosporaceae</taxon>
        <taxon>Micromonospora</taxon>
    </lineage>
</organism>
<evidence type="ECO:0000256" key="1">
    <source>
        <dbReference type="SAM" id="Phobius"/>
    </source>
</evidence>
<evidence type="ECO:0008006" key="4">
    <source>
        <dbReference type="Google" id="ProtNLM"/>
    </source>
</evidence>
<dbReference type="AlphaFoldDB" id="A0A1C6V6N9"/>
<gene>
    <name evidence="2" type="ORF">GA0070617_4750</name>
</gene>
<dbReference type="EMBL" id="FMIA01000002">
    <property type="protein sequence ID" value="SCL61744.1"/>
    <property type="molecule type" value="Genomic_DNA"/>
</dbReference>
<evidence type="ECO:0000313" key="3">
    <source>
        <dbReference type="Proteomes" id="UP000198937"/>
    </source>
</evidence>
<proteinExistence type="predicted"/>
<protein>
    <recommendedName>
        <fullName evidence="4">Signal transduction histidine kinase</fullName>
    </recommendedName>
</protein>
<feature type="transmembrane region" description="Helical" evidence="1">
    <location>
        <begin position="182"/>
        <end position="207"/>
    </location>
</feature>
<reference evidence="2 3" key="1">
    <citation type="submission" date="2016-06" db="EMBL/GenBank/DDBJ databases">
        <authorList>
            <person name="Kjaerup R.B."/>
            <person name="Dalgaard T.S."/>
            <person name="Juul-Madsen H.R."/>
        </authorList>
    </citation>
    <scope>NUCLEOTIDE SEQUENCE [LARGE SCALE GENOMIC DNA]</scope>
    <source>
        <strain evidence="2 3">DSM 45577</strain>
    </source>
</reference>